<proteinExistence type="predicted"/>
<evidence type="ECO:0000256" key="1">
    <source>
        <dbReference type="SAM" id="SignalP"/>
    </source>
</evidence>
<keyword evidence="1" id="KW-0732">Signal</keyword>
<evidence type="ECO:0000313" key="3">
    <source>
        <dbReference type="Proteomes" id="UP001589670"/>
    </source>
</evidence>
<feature type="chain" id="PRO_5046555035" evidence="1">
    <location>
        <begin position="19"/>
        <end position="225"/>
    </location>
</feature>
<sequence>MVRWAALIAGLFAAPAEAACRLGLVLALDVSSSVDNREYELQSKGLAAALDAPDIRHAILSGRGEVALAVYEWSGRHREKLHLDWKLLRSHADITRAAAALADMERATAEFPTALGSALGYGAQVMARAPDCARRVIDVSGDGVNNQGFGPALAYRHFPFQNITVNGLVILGHDEDVLRHYREEVLRGPGAFLEVADGFEDFRRAMERKLFREISDIVLGALPAQ</sequence>
<dbReference type="EMBL" id="JBHMEC010000011">
    <property type="protein sequence ID" value="MFB9149576.1"/>
    <property type="molecule type" value="Genomic_DNA"/>
</dbReference>
<reference evidence="2 3" key="1">
    <citation type="submission" date="2024-09" db="EMBL/GenBank/DDBJ databases">
        <authorList>
            <person name="Sun Q."/>
            <person name="Mori K."/>
        </authorList>
    </citation>
    <scope>NUCLEOTIDE SEQUENCE [LARGE SCALE GENOMIC DNA]</scope>
    <source>
        <strain evidence="2 3">CECT 9424</strain>
    </source>
</reference>
<dbReference type="SUPFAM" id="SSF53300">
    <property type="entry name" value="vWA-like"/>
    <property type="match status" value="1"/>
</dbReference>
<evidence type="ECO:0000313" key="2">
    <source>
        <dbReference type="EMBL" id="MFB9149576.1"/>
    </source>
</evidence>
<name>A0ABV5I0I7_9RHOB</name>
<accession>A0ABV5I0I7</accession>
<dbReference type="InterPro" id="IPR010607">
    <property type="entry name" value="DUF1194"/>
</dbReference>
<feature type="signal peptide" evidence="1">
    <location>
        <begin position="1"/>
        <end position="18"/>
    </location>
</feature>
<keyword evidence="3" id="KW-1185">Reference proteome</keyword>
<dbReference type="Proteomes" id="UP001589670">
    <property type="component" value="Unassembled WGS sequence"/>
</dbReference>
<dbReference type="Pfam" id="PF06707">
    <property type="entry name" value="DUF1194"/>
    <property type="match status" value="1"/>
</dbReference>
<protein>
    <submittedName>
        <fullName evidence="2">DUF1194 domain-containing protein</fullName>
    </submittedName>
</protein>
<dbReference type="Gene3D" id="3.40.50.410">
    <property type="entry name" value="von Willebrand factor, type A domain"/>
    <property type="match status" value="1"/>
</dbReference>
<gene>
    <name evidence="2" type="ORF">ACFFU4_07405</name>
</gene>
<dbReference type="InterPro" id="IPR036465">
    <property type="entry name" value="vWFA_dom_sf"/>
</dbReference>
<organism evidence="2 3">
    <name type="scientific">Roseovarius ramblicola</name>
    <dbReference type="NCBI Taxonomy" id="2022336"/>
    <lineage>
        <taxon>Bacteria</taxon>
        <taxon>Pseudomonadati</taxon>
        <taxon>Pseudomonadota</taxon>
        <taxon>Alphaproteobacteria</taxon>
        <taxon>Rhodobacterales</taxon>
        <taxon>Roseobacteraceae</taxon>
        <taxon>Roseovarius</taxon>
    </lineage>
</organism>
<comment type="caution">
    <text evidence="2">The sequence shown here is derived from an EMBL/GenBank/DDBJ whole genome shotgun (WGS) entry which is preliminary data.</text>
</comment>
<dbReference type="RefSeq" id="WP_377068775.1">
    <property type="nucleotide sequence ID" value="NZ_JBHMEC010000011.1"/>
</dbReference>